<sequence length="203" mass="21907">MMPEVLKELKCGLTGEEGKPRYATTGTDIEGQVACDASQHNAHVTTITNNNQQRELHIALLSLCVTACEKLHLDIDAISPREGDRGEGAPFRFAMKMVELNGNAITADGLAMMKLTTRFVIAAMKKHTAAGHGIVKPADLDSFMSSLPSISKTMLHVEGSMVFATVKKSTAETPVTVETLDSLVKQAEEHYGQIEPVAVETLD</sequence>
<name>A0ACD5ZLQ8_AVESA</name>
<dbReference type="Proteomes" id="UP001732700">
    <property type="component" value="Chromosome 7A"/>
</dbReference>
<evidence type="ECO:0000313" key="1">
    <source>
        <dbReference type="EnsemblPlants" id="AVESA.00010b.r2.7AG1188400.1.CDS"/>
    </source>
</evidence>
<dbReference type="EnsemblPlants" id="AVESA.00010b.r2.7AG1188400.1">
    <property type="protein sequence ID" value="AVESA.00010b.r2.7AG1188400.1.CDS"/>
    <property type="gene ID" value="AVESA.00010b.r2.7AG1188400"/>
</dbReference>
<reference evidence="1" key="1">
    <citation type="submission" date="2021-05" db="EMBL/GenBank/DDBJ databases">
        <authorList>
            <person name="Scholz U."/>
            <person name="Mascher M."/>
            <person name="Fiebig A."/>
        </authorList>
    </citation>
    <scope>NUCLEOTIDE SEQUENCE [LARGE SCALE GENOMIC DNA]</scope>
</reference>
<protein>
    <submittedName>
        <fullName evidence="1">Uncharacterized protein</fullName>
    </submittedName>
</protein>
<accession>A0ACD5ZLQ8</accession>
<proteinExistence type="predicted"/>
<reference evidence="1" key="2">
    <citation type="submission" date="2025-09" db="UniProtKB">
        <authorList>
            <consortium name="EnsemblPlants"/>
        </authorList>
    </citation>
    <scope>IDENTIFICATION</scope>
</reference>
<keyword evidence="2" id="KW-1185">Reference proteome</keyword>
<organism evidence="1 2">
    <name type="scientific">Avena sativa</name>
    <name type="common">Oat</name>
    <dbReference type="NCBI Taxonomy" id="4498"/>
    <lineage>
        <taxon>Eukaryota</taxon>
        <taxon>Viridiplantae</taxon>
        <taxon>Streptophyta</taxon>
        <taxon>Embryophyta</taxon>
        <taxon>Tracheophyta</taxon>
        <taxon>Spermatophyta</taxon>
        <taxon>Magnoliopsida</taxon>
        <taxon>Liliopsida</taxon>
        <taxon>Poales</taxon>
        <taxon>Poaceae</taxon>
        <taxon>BOP clade</taxon>
        <taxon>Pooideae</taxon>
        <taxon>Poodae</taxon>
        <taxon>Poeae</taxon>
        <taxon>Poeae Chloroplast Group 1 (Aveneae type)</taxon>
        <taxon>Aveninae</taxon>
        <taxon>Avena</taxon>
    </lineage>
</organism>
<evidence type="ECO:0000313" key="2">
    <source>
        <dbReference type="Proteomes" id="UP001732700"/>
    </source>
</evidence>